<dbReference type="GO" id="GO:0016787">
    <property type="term" value="F:hydrolase activity"/>
    <property type="evidence" value="ECO:0007669"/>
    <property type="project" value="UniProtKB-KW"/>
</dbReference>
<evidence type="ECO:0000256" key="2">
    <source>
        <dbReference type="ARBA" id="ARBA00022801"/>
    </source>
</evidence>
<dbReference type="InterPro" id="IPR045455">
    <property type="entry name" value="NrS-1_pol-like_helicase"/>
</dbReference>
<keyword evidence="4" id="KW-0067">ATP-binding</keyword>
<dbReference type="RefSeq" id="WP_048194232.1">
    <property type="nucleotide sequence ID" value="NZ_CBTY010000006.1"/>
</dbReference>
<dbReference type="PANTHER" id="PTHR35372:SF2">
    <property type="entry name" value="SF3 HELICASE DOMAIN-CONTAINING PROTEIN"/>
    <property type="match status" value="1"/>
</dbReference>
<dbReference type="NCBIfam" id="TIGR01613">
    <property type="entry name" value="primase_Cterm"/>
    <property type="match status" value="1"/>
</dbReference>
<dbReference type="InterPro" id="IPR014015">
    <property type="entry name" value="Helicase_SF3_DNA-vir"/>
</dbReference>
<dbReference type="InterPro" id="IPR004968">
    <property type="entry name" value="DNA_primase/NTPase_C"/>
</dbReference>
<dbReference type="Proteomes" id="UP000018159">
    <property type="component" value="Unassembled WGS sequence"/>
</dbReference>
<name>V6AQN3_9ARCH</name>
<keyword evidence="2" id="KW-0378">Hydrolase</keyword>
<keyword evidence="1" id="KW-0547">Nucleotide-binding</keyword>
<organism evidence="6 7">
    <name type="scientific">Candidatus Nitrosotenuis uzonensis</name>
    <dbReference type="NCBI Taxonomy" id="1407055"/>
    <lineage>
        <taxon>Archaea</taxon>
        <taxon>Nitrososphaerota</taxon>
        <taxon>Candidatus Nitrosotenuis</taxon>
    </lineage>
</organism>
<dbReference type="InterPro" id="IPR006500">
    <property type="entry name" value="Helicase_put_C_phage/plasmid"/>
</dbReference>
<dbReference type="Pfam" id="PF19263">
    <property type="entry name" value="DUF5906"/>
    <property type="match status" value="1"/>
</dbReference>
<reference evidence="6 7" key="1">
    <citation type="journal article" date="2013" name="PLoS ONE">
        <title>Enrichment and Genome Sequence of the Group I.1a Ammonia-Oxidizing Archaeon ?Ca. Nitrosotenuis uzonensis? Representing a Clade Globally.</title>
        <authorList>
            <person name="Lebedeva E.V."/>
            <person name="Hatzenpichler R."/>
            <person name="Pelletier E."/>
            <person name="Schuster N."/>
            <person name="Hauzmayer S."/>
            <person name="Bulaev A."/>
            <person name="Grigor'eva N.V."/>
            <person name="Galushko A."/>
            <person name="Schmid M."/>
            <person name="Palatinszky M."/>
            <person name="Le Paslier D."/>
            <person name="Daims H."/>
            <person name="Wagner M."/>
        </authorList>
    </citation>
    <scope>NUCLEOTIDE SEQUENCE [LARGE SCALE GENOMIC DNA]</scope>
    <source>
        <strain evidence="6 7">N4</strain>
    </source>
</reference>
<evidence type="ECO:0000259" key="5">
    <source>
        <dbReference type="PROSITE" id="PS51206"/>
    </source>
</evidence>
<dbReference type="OrthoDB" id="142922at2157"/>
<dbReference type="InterPro" id="IPR014818">
    <property type="entry name" value="Phage/plasmid_primase_P4_C"/>
</dbReference>
<evidence type="ECO:0000313" key="6">
    <source>
        <dbReference type="EMBL" id="CDI04942.1"/>
    </source>
</evidence>
<dbReference type="PANTHER" id="PTHR35372">
    <property type="entry name" value="ATP BINDING PROTEIN-RELATED"/>
    <property type="match status" value="1"/>
</dbReference>
<dbReference type="Gene3D" id="3.40.50.300">
    <property type="entry name" value="P-loop containing nucleotide triphosphate hydrolases"/>
    <property type="match status" value="1"/>
</dbReference>
<dbReference type="PROSITE" id="PS51206">
    <property type="entry name" value="SF3_HELICASE_1"/>
    <property type="match status" value="1"/>
</dbReference>
<dbReference type="STRING" id="1407055.NITUZ_140017"/>
<evidence type="ECO:0000256" key="3">
    <source>
        <dbReference type="ARBA" id="ARBA00022806"/>
    </source>
</evidence>
<dbReference type="Pfam" id="PF08706">
    <property type="entry name" value="D5_N"/>
    <property type="match status" value="1"/>
</dbReference>
<keyword evidence="7" id="KW-1185">Reference proteome</keyword>
<dbReference type="GO" id="GO:0005524">
    <property type="term" value="F:ATP binding"/>
    <property type="evidence" value="ECO:0007669"/>
    <property type="project" value="UniProtKB-KW"/>
</dbReference>
<evidence type="ECO:0000313" key="7">
    <source>
        <dbReference type="Proteomes" id="UP000018159"/>
    </source>
</evidence>
<dbReference type="SUPFAM" id="SSF52540">
    <property type="entry name" value="P-loop containing nucleoside triphosphate hydrolases"/>
    <property type="match status" value="1"/>
</dbReference>
<proteinExistence type="predicted"/>
<dbReference type="GO" id="GO:0004386">
    <property type="term" value="F:helicase activity"/>
    <property type="evidence" value="ECO:0007669"/>
    <property type="project" value="UniProtKB-KW"/>
</dbReference>
<feature type="domain" description="SF3 helicase" evidence="5">
    <location>
        <begin position="142"/>
        <end position="314"/>
    </location>
</feature>
<dbReference type="AlphaFoldDB" id="V6AQN3"/>
<dbReference type="Pfam" id="PF03288">
    <property type="entry name" value="Pox_D5"/>
    <property type="match status" value="1"/>
</dbReference>
<comment type="caution">
    <text evidence="6">The sequence shown here is derived from an EMBL/GenBank/DDBJ whole genome shotgun (WGS) entry which is preliminary data.</text>
</comment>
<dbReference type="InterPro" id="IPR051620">
    <property type="entry name" value="ORF904-like_C"/>
</dbReference>
<gene>
    <name evidence="6" type="ORF">NITUZ_140017</name>
</gene>
<sequence length="460" mass="53118">MSRKKRNKKENFGTSDIESREIFEQSPHVILARKITKDFHFQTLKDTEEILVYEDGIYKEGAEVLIKEQCQKLMGTCDTSICKETINTIKRLSYIPRDAFDSDPKILNVKNGLLNLETGELKEHTPDYPSRIQLSVPHNPKAKPERFMEFLMSSLPDHKDRTTVLEEFASILCPHLNLELIYVHLGEGANGKSTLFFVIEVFFGEDNVSNTSIHDLVDNKFARADLDGKCVNLYADIESDELKKMGLLKALASQDTMQAEKKFKNTFKLKNKARLFFSANRLPKLNDNSDGAYRRFIVTEWKVKFRSEVDGIGQKKNPNLKFELTTEEELSGILNLLIKVRKRLVSQKRLTYERSIAEMREEWQKKSDPIPKFIEECLVEDIEALAPKKITQIIYKRWCKKYNIMPESQATFNKELKKNVRVESKTSRMDGKPTKVWKGISLNPNSEVVTEVTDVTSFTI</sequence>
<evidence type="ECO:0000256" key="4">
    <source>
        <dbReference type="ARBA" id="ARBA00022840"/>
    </source>
</evidence>
<protein>
    <submittedName>
        <fullName evidence="6">Poxvirus D5 protein-like protein</fullName>
    </submittedName>
</protein>
<evidence type="ECO:0000256" key="1">
    <source>
        <dbReference type="ARBA" id="ARBA00022741"/>
    </source>
</evidence>
<dbReference type="EMBL" id="CBTY010000006">
    <property type="protein sequence ID" value="CDI04942.1"/>
    <property type="molecule type" value="Genomic_DNA"/>
</dbReference>
<dbReference type="InterPro" id="IPR027417">
    <property type="entry name" value="P-loop_NTPase"/>
</dbReference>
<keyword evidence="3" id="KW-0347">Helicase</keyword>
<accession>V6AQN3</accession>
<dbReference type="SMART" id="SM00885">
    <property type="entry name" value="D5_N"/>
    <property type="match status" value="1"/>
</dbReference>